<dbReference type="EMBL" id="MU118049">
    <property type="protein sequence ID" value="KAF9646779.1"/>
    <property type="molecule type" value="Genomic_DNA"/>
</dbReference>
<comment type="caution">
    <text evidence="1">The sequence shown here is derived from an EMBL/GenBank/DDBJ whole genome shotgun (WGS) entry which is preliminary data.</text>
</comment>
<evidence type="ECO:0000313" key="1">
    <source>
        <dbReference type="EMBL" id="KAF9646779.1"/>
    </source>
</evidence>
<keyword evidence="2" id="KW-1185">Reference proteome</keyword>
<dbReference type="Proteomes" id="UP000886501">
    <property type="component" value="Unassembled WGS sequence"/>
</dbReference>
<gene>
    <name evidence="1" type="ORF">BDM02DRAFT_3118190</name>
</gene>
<reference evidence="1" key="2">
    <citation type="journal article" date="2020" name="Nat. Commun.">
        <title>Large-scale genome sequencing of mycorrhizal fungi provides insights into the early evolution of symbiotic traits.</title>
        <authorList>
            <person name="Miyauchi S."/>
            <person name="Kiss E."/>
            <person name="Kuo A."/>
            <person name="Drula E."/>
            <person name="Kohler A."/>
            <person name="Sanchez-Garcia M."/>
            <person name="Morin E."/>
            <person name="Andreopoulos B."/>
            <person name="Barry K.W."/>
            <person name="Bonito G."/>
            <person name="Buee M."/>
            <person name="Carver A."/>
            <person name="Chen C."/>
            <person name="Cichocki N."/>
            <person name="Clum A."/>
            <person name="Culley D."/>
            <person name="Crous P.W."/>
            <person name="Fauchery L."/>
            <person name="Girlanda M."/>
            <person name="Hayes R.D."/>
            <person name="Keri Z."/>
            <person name="LaButti K."/>
            <person name="Lipzen A."/>
            <person name="Lombard V."/>
            <person name="Magnuson J."/>
            <person name="Maillard F."/>
            <person name="Murat C."/>
            <person name="Nolan M."/>
            <person name="Ohm R.A."/>
            <person name="Pangilinan J."/>
            <person name="Pereira M.F."/>
            <person name="Perotto S."/>
            <person name="Peter M."/>
            <person name="Pfister S."/>
            <person name="Riley R."/>
            <person name="Sitrit Y."/>
            <person name="Stielow J.B."/>
            <person name="Szollosi G."/>
            <person name="Zifcakova L."/>
            <person name="Stursova M."/>
            <person name="Spatafora J.W."/>
            <person name="Tedersoo L."/>
            <person name="Vaario L.M."/>
            <person name="Yamada A."/>
            <person name="Yan M."/>
            <person name="Wang P."/>
            <person name="Xu J."/>
            <person name="Bruns T."/>
            <person name="Baldrian P."/>
            <person name="Vilgalys R."/>
            <person name="Dunand C."/>
            <person name="Henrissat B."/>
            <person name="Grigoriev I.V."/>
            <person name="Hibbett D."/>
            <person name="Nagy L.G."/>
            <person name="Martin F.M."/>
        </authorList>
    </citation>
    <scope>NUCLEOTIDE SEQUENCE</scope>
    <source>
        <strain evidence="1">P2</strain>
    </source>
</reference>
<organism evidence="1 2">
    <name type="scientific">Thelephora ganbajun</name>
    <name type="common">Ganba fungus</name>
    <dbReference type="NCBI Taxonomy" id="370292"/>
    <lineage>
        <taxon>Eukaryota</taxon>
        <taxon>Fungi</taxon>
        <taxon>Dikarya</taxon>
        <taxon>Basidiomycota</taxon>
        <taxon>Agaricomycotina</taxon>
        <taxon>Agaricomycetes</taxon>
        <taxon>Thelephorales</taxon>
        <taxon>Thelephoraceae</taxon>
        <taxon>Thelephora</taxon>
    </lineage>
</organism>
<reference evidence="1" key="1">
    <citation type="submission" date="2019-10" db="EMBL/GenBank/DDBJ databases">
        <authorList>
            <consortium name="DOE Joint Genome Institute"/>
            <person name="Kuo A."/>
            <person name="Miyauchi S."/>
            <person name="Kiss E."/>
            <person name="Drula E."/>
            <person name="Kohler A."/>
            <person name="Sanchez-Garcia M."/>
            <person name="Andreopoulos B."/>
            <person name="Barry K.W."/>
            <person name="Bonito G."/>
            <person name="Buee M."/>
            <person name="Carver A."/>
            <person name="Chen C."/>
            <person name="Cichocki N."/>
            <person name="Clum A."/>
            <person name="Culley D."/>
            <person name="Crous P.W."/>
            <person name="Fauchery L."/>
            <person name="Girlanda M."/>
            <person name="Hayes R."/>
            <person name="Keri Z."/>
            <person name="Labutti K."/>
            <person name="Lipzen A."/>
            <person name="Lombard V."/>
            <person name="Magnuson J."/>
            <person name="Maillard F."/>
            <person name="Morin E."/>
            <person name="Murat C."/>
            <person name="Nolan M."/>
            <person name="Ohm R."/>
            <person name="Pangilinan J."/>
            <person name="Pereira M."/>
            <person name="Perotto S."/>
            <person name="Peter M."/>
            <person name="Riley R."/>
            <person name="Sitrit Y."/>
            <person name="Stielow B."/>
            <person name="Szollosi G."/>
            <person name="Zifcakova L."/>
            <person name="Stursova M."/>
            <person name="Spatafora J.W."/>
            <person name="Tedersoo L."/>
            <person name="Vaario L.-M."/>
            <person name="Yamada A."/>
            <person name="Yan M."/>
            <person name="Wang P."/>
            <person name="Xu J."/>
            <person name="Bruns T."/>
            <person name="Baldrian P."/>
            <person name="Vilgalys R."/>
            <person name="Henrissat B."/>
            <person name="Grigoriev I.V."/>
            <person name="Hibbett D."/>
            <person name="Nagy L.G."/>
            <person name="Martin F.M."/>
        </authorList>
    </citation>
    <scope>NUCLEOTIDE SEQUENCE</scope>
    <source>
        <strain evidence="1">P2</strain>
    </source>
</reference>
<evidence type="ECO:0000313" key="2">
    <source>
        <dbReference type="Proteomes" id="UP000886501"/>
    </source>
</evidence>
<name>A0ACB6ZAK3_THEGA</name>
<sequence>MPGDPLDPAVLTGRLPSLLPEAAKKLDSAQDGLSALLHTAMAELDFRLIAIDEYSPPGQDLNNVLPENWAKHGPGSYTLRYKHEQSSLEFLLKVSKLGNRTLFNAIALEDDKTASLDISTNDFVSPSFFPHEIGAAPLVHGFISSNRITDLMSQFKLKIVSRILPALRKEGYVEQSEAASTSERAAAAQPPPDNQPSARPRTETPPYVPDYPGPYPYNPHIPPENPFAIGRRDLDPIPLNPFSPPSLFPSNNRGGDGMFVGLDHPIFSDRRPGGEGRLRGPWGGDGFLPPMGAPPRARFDPVGPGPFPGGGGRGGPPHLPGRGNTYGPDNDEFMPPGNMYM</sequence>
<accession>A0ACB6ZAK3</accession>
<protein>
    <submittedName>
        <fullName evidence="1">Uncharacterized protein</fullName>
    </submittedName>
</protein>
<proteinExistence type="predicted"/>